<dbReference type="Proteomes" id="UP000008467">
    <property type="component" value="Chromosome"/>
</dbReference>
<organism evidence="1 2">
    <name type="scientific">Cellulosilyticum lentocellum (strain ATCC 49066 / DSM 5427 / NCIMB 11756 / RHM5)</name>
    <name type="common">Clostridium lentocellum</name>
    <dbReference type="NCBI Taxonomy" id="642492"/>
    <lineage>
        <taxon>Bacteria</taxon>
        <taxon>Bacillati</taxon>
        <taxon>Bacillota</taxon>
        <taxon>Clostridia</taxon>
        <taxon>Lachnospirales</taxon>
        <taxon>Cellulosilyticaceae</taxon>
        <taxon>Cellulosilyticum</taxon>
    </lineage>
</organism>
<evidence type="ECO:0000313" key="1">
    <source>
        <dbReference type="EMBL" id="ADZ85447.1"/>
    </source>
</evidence>
<dbReference type="SUPFAM" id="SSF52540">
    <property type="entry name" value="P-loop containing nucleoside triphosphate hydrolases"/>
    <property type="match status" value="1"/>
</dbReference>
<dbReference type="InterPro" id="IPR027417">
    <property type="entry name" value="P-loop_NTPase"/>
</dbReference>
<dbReference type="EMBL" id="CP002582">
    <property type="protein sequence ID" value="ADZ85447.1"/>
    <property type="molecule type" value="Genomic_DNA"/>
</dbReference>
<evidence type="ECO:0000313" key="2">
    <source>
        <dbReference type="Proteomes" id="UP000008467"/>
    </source>
</evidence>
<dbReference type="Gene3D" id="3.40.50.300">
    <property type="entry name" value="P-loop containing nucleotide triphosphate hydrolases"/>
    <property type="match status" value="1"/>
</dbReference>
<reference evidence="1 2" key="1">
    <citation type="journal article" date="2011" name="J. Bacteriol.">
        <title>Complete genome sequence of the cellulose-degrading bacterium Cellulosilyticum lentocellum.</title>
        <authorList>
            <consortium name="US DOE Joint Genome Institute"/>
            <person name="Miller D.A."/>
            <person name="Suen G."/>
            <person name="Bruce D."/>
            <person name="Copeland A."/>
            <person name="Cheng J.F."/>
            <person name="Detter C."/>
            <person name="Goodwin L.A."/>
            <person name="Han C.S."/>
            <person name="Hauser L.J."/>
            <person name="Land M.L."/>
            <person name="Lapidus A."/>
            <person name="Lucas S."/>
            <person name="Meincke L."/>
            <person name="Pitluck S."/>
            <person name="Tapia R."/>
            <person name="Teshima H."/>
            <person name="Woyke T."/>
            <person name="Fox B.G."/>
            <person name="Angert E.R."/>
            <person name="Currie C.R."/>
        </authorList>
    </citation>
    <scope>NUCLEOTIDE SEQUENCE [LARGE SCALE GENOMIC DNA]</scope>
    <source>
        <strain evidence="2">ATCC 49066 / DSM 5427 / NCIMB 11756 / RHM5</strain>
    </source>
</reference>
<dbReference type="STRING" id="642492.Clole_3767"/>
<evidence type="ECO:0008006" key="3">
    <source>
        <dbReference type="Google" id="ProtNLM"/>
    </source>
</evidence>
<sequence length="275" mass="31438">MDKRGRKVGIKSLLEKITPQDNEQIGGAQKQILYNVIGFISASDFADNGALISNLGYLLAEKNFNTCIVDFKVFYPTLYNYLDLEHNERGKGLLSVLRDDKADIREHINTTKYKQLYLLSPSPYDLIEEYVDFKFEYIERVIEELKEIFDIVLVDIPNNPPLEFCLASMKQVHRGFITVSERIESIVNATKLLEFANSVGITTAKFTNMIYVNTLNTNYDYGALKETELKLVAQLPLVQGVIEEYFKGNIYMKHSSIINKQYVAGIHNLMQIILG</sequence>
<dbReference type="RefSeq" id="WP_013658721.1">
    <property type="nucleotide sequence ID" value="NC_015275.1"/>
</dbReference>
<keyword evidence="2" id="KW-1185">Reference proteome</keyword>
<gene>
    <name evidence="1" type="ordered locus">Clole_3767</name>
</gene>
<protein>
    <recommendedName>
        <fullName evidence="3">AAA domain-containing protein</fullName>
    </recommendedName>
</protein>
<name>F2JHV5_CELLD</name>
<proteinExistence type="predicted"/>
<dbReference type="eggNOG" id="COG0455">
    <property type="taxonomic scope" value="Bacteria"/>
</dbReference>
<accession>F2JHV5</accession>
<dbReference type="KEGG" id="cle:Clole_3767"/>
<dbReference type="HOGENOM" id="CLU_1000064_0_0_9"/>
<dbReference type="AlphaFoldDB" id="F2JHV5"/>